<dbReference type="RefSeq" id="WP_066083141.1">
    <property type="nucleotide sequence ID" value="NZ_CP126114.1"/>
</dbReference>
<dbReference type="PANTHER" id="PTHR40053">
    <property type="entry name" value="SPORULATION-CONTROL PROTEIN SPO0M"/>
    <property type="match status" value="1"/>
</dbReference>
<dbReference type="KEGG" id="nnv:QNH39_04745"/>
<evidence type="ECO:0000313" key="1">
    <source>
        <dbReference type="EMBL" id="WHY87173.1"/>
    </source>
</evidence>
<sequence>MFGLESAKVDLKLDKNEFLPGEIMTGKLLIKGGSRDKKINSLESILYVKVIKDKIPKITPLINYSLEEDQCLFIQARSYREVPFELILPRDIPVSTDKVEYYLSTKLDIDLGKDASNREDITVLIPPSSNQILKATETLGFSQEENFMTEGGQFFRLVHEYAGTEIDLSFFDSSEGVFVKMGLQKFTTEFPSPDVLSNQFFIPSSTNEEDIPEIVDKAINEALTNPLLFKSGLPIYKHNTGDTTKAFVTGFIVGNMI</sequence>
<evidence type="ECO:0000313" key="2">
    <source>
        <dbReference type="Proteomes" id="UP001178288"/>
    </source>
</evidence>
<reference evidence="1" key="1">
    <citation type="submission" date="2023-05" db="EMBL/GenBank/DDBJ databases">
        <title>Comparative genomics of Bacillaceae isolates and their secondary metabolite potential.</title>
        <authorList>
            <person name="Song L."/>
            <person name="Nielsen L.J."/>
            <person name="Mohite O."/>
            <person name="Xu X."/>
            <person name="Weber T."/>
            <person name="Kovacs A.T."/>
        </authorList>
    </citation>
    <scope>NUCLEOTIDE SEQUENCE</scope>
    <source>
        <strain evidence="1">XLM17</strain>
    </source>
</reference>
<organism evidence="1 2">
    <name type="scientific">Neobacillus novalis</name>
    <dbReference type="NCBI Taxonomy" id="220687"/>
    <lineage>
        <taxon>Bacteria</taxon>
        <taxon>Bacillati</taxon>
        <taxon>Bacillota</taxon>
        <taxon>Bacilli</taxon>
        <taxon>Bacillales</taxon>
        <taxon>Bacillaceae</taxon>
        <taxon>Neobacillus</taxon>
    </lineage>
</organism>
<proteinExistence type="predicted"/>
<keyword evidence="2" id="KW-1185">Reference proteome</keyword>
<dbReference type="AlphaFoldDB" id="A0AA95MSV5"/>
<dbReference type="Proteomes" id="UP001178288">
    <property type="component" value="Chromosome"/>
</dbReference>
<dbReference type="PANTHER" id="PTHR40053:SF1">
    <property type="entry name" value="SPORULATION-CONTROL PROTEIN SPO0M"/>
    <property type="match status" value="1"/>
</dbReference>
<dbReference type="InterPro" id="IPR009776">
    <property type="entry name" value="Spore_0_M"/>
</dbReference>
<dbReference type="EMBL" id="CP126114">
    <property type="protein sequence ID" value="WHY87173.1"/>
    <property type="molecule type" value="Genomic_DNA"/>
</dbReference>
<gene>
    <name evidence="1" type="ORF">QNH39_04745</name>
</gene>
<name>A0AA95MSV5_9BACI</name>
<accession>A0AA95MSV5</accession>
<protein>
    <submittedName>
        <fullName evidence="1">Sporulation protein</fullName>
    </submittedName>
</protein>
<dbReference type="Pfam" id="PF07070">
    <property type="entry name" value="Spo0M"/>
    <property type="match status" value="1"/>
</dbReference>